<gene>
    <name evidence="4" type="ORF">GNQ08_21175</name>
</gene>
<accession>A0A6N8F321</accession>
<feature type="domain" description="HTH tetR-type" evidence="3">
    <location>
        <begin position="14"/>
        <end position="74"/>
    </location>
</feature>
<comment type="caution">
    <text evidence="4">The sequence shown here is derived from an EMBL/GenBank/DDBJ whole genome shotgun (WGS) entry which is preliminary data.</text>
</comment>
<reference evidence="4 5" key="1">
    <citation type="submission" date="2019-11" db="EMBL/GenBank/DDBJ databases">
        <title>Draft genome sequences of five Paenibacillus species of dairy origin.</title>
        <authorList>
            <person name="Olajide A.M."/>
            <person name="Chen S."/>
            <person name="Lapointe G."/>
        </authorList>
    </citation>
    <scope>NUCLEOTIDE SEQUENCE [LARGE SCALE GENOMIC DNA]</scope>
    <source>
        <strain evidence="4 5">3CT49</strain>
    </source>
</reference>
<evidence type="ECO:0000259" key="3">
    <source>
        <dbReference type="PROSITE" id="PS50977"/>
    </source>
</evidence>
<dbReference type="GO" id="GO:0003677">
    <property type="term" value="F:DNA binding"/>
    <property type="evidence" value="ECO:0007669"/>
    <property type="project" value="UniProtKB-UniRule"/>
</dbReference>
<dbReference type="OrthoDB" id="9812993at2"/>
<dbReference type="Pfam" id="PF00440">
    <property type="entry name" value="TetR_N"/>
    <property type="match status" value="1"/>
</dbReference>
<dbReference type="PROSITE" id="PS50977">
    <property type="entry name" value="HTH_TETR_2"/>
    <property type="match status" value="1"/>
</dbReference>
<organism evidence="4 5">
    <name type="scientific">Paenibacillus macerans</name>
    <name type="common">Bacillus macerans</name>
    <dbReference type="NCBI Taxonomy" id="44252"/>
    <lineage>
        <taxon>Bacteria</taxon>
        <taxon>Bacillati</taxon>
        <taxon>Bacillota</taxon>
        <taxon>Bacilli</taxon>
        <taxon>Bacillales</taxon>
        <taxon>Paenibacillaceae</taxon>
        <taxon>Paenibacillus</taxon>
    </lineage>
</organism>
<dbReference type="PRINTS" id="PR00455">
    <property type="entry name" value="HTHTETR"/>
</dbReference>
<proteinExistence type="predicted"/>
<evidence type="ECO:0000313" key="4">
    <source>
        <dbReference type="EMBL" id="MUG24882.1"/>
    </source>
</evidence>
<sequence length="312" mass="36712">MWCIMLAERMIMMQVKKSDILITALRLFIEQGYHATSIQDILDKTNISRGTFYKHFQTKGELFRDVLVYSEEKMYVDRDQLLVGQDETNKDIFIRQLEVMMNYRIEKKVDALLMDALVSNDNEIIAFLKQIRQQWAYWFFTRMKQIYPEYRDYIADATIFLTGILHNANEINNVQIQPKPMIEICNYCFSLVDEVLSLLKHKRLRLFNIEDFEQSLLSIGQVDFPYNDLMLSTGNLKKLIEKLPANNDNRQHALDLLQFVQNEAMSENPRKAVISSCLKSLMNIKSIMNTDELVIYMNTLKKLGFYPVDLNP</sequence>
<feature type="DNA-binding region" description="H-T-H motif" evidence="2">
    <location>
        <begin position="37"/>
        <end position="56"/>
    </location>
</feature>
<protein>
    <submittedName>
        <fullName evidence="4">TetR family transcriptional regulator</fullName>
    </submittedName>
</protein>
<dbReference type="InterPro" id="IPR023772">
    <property type="entry name" value="DNA-bd_HTH_TetR-type_CS"/>
</dbReference>
<name>A0A6N8F321_PAEMA</name>
<evidence type="ECO:0000256" key="1">
    <source>
        <dbReference type="ARBA" id="ARBA00023125"/>
    </source>
</evidence>
<dbReference type="InterPro" id="IPR009057">
    <property type="entry name" value="Homeodomain-like_sf"/>
</dbReference>
<evidence type="ECO:0000313" key="5">
    <source>
        <dbReference type="Proteomes" id="UP000442469"/>
    </source>
</evidence>
<evidence type="ECO:0000256" key="2">
    <source>
        <dbReference type="PROSITE-ProRule" id="PRU00335"/>
    </source>
</evidence>
<dbReference type="InterPro" id="IPR001647">
    <property type="entry name" value="HTH_TetR"/>
</dbReference>
<dbReference type="SUPFAM" id="SSF46689">
    <property type="entry name" value="Homeodomain-like"/>
    <property type="match status" value="1"/>
</dbReference>
<dbReference type="PROSITE" id="PS01081">
    <property type="entry name" value="HTH_TETR_1"/>
    <property type="match status" value="1"/>
</dbReference>
<dbReference type="Gene3D" id="1.10.357.10">
    <property type="entry name" value="Tetracycline Repressor, domain 2"/>
    <property type="match status" value="1"/>
</dbReference>
<dbReference type="PANTHER" id="PTHR43479">
    <property type="entry name" value="ACREF/ENVCD OPERON REPRESSOR-RELATED"/>
    <property type="match status" value="1"/>
</dbReference>
<dbReference type="EMBL" id="WNZZ01000019">
    <property type="protein sequence ID" value="MUG24882.1"/>
    <property type="molecule type" value="Genomic_DNA"/>
</dbReference>
<dbReference type="Proteomes" id="UP000442469">
    <property type="component" value="Unassembled WGS sequence"/>
</dbReference>
<dbReference type="InterPro" id="IPR050624">
    <property type="entry name" value="HTH-type_Tx_Regulator"/>
</dbReference>
<dbReference type="AlphaFoldDB" id="A0A6N8F321"/>
<dbReference type="PANTHER" id="PTHR43479:SF22">
    <property type="entry name" value="TRANSCRIPTIONAL REGULATOR, TETR FAMILY"/>
    <property type="match status" value="1"/>
</dbReference>
<keyword evidence="1 2" id="KW-0238">DNA-binding</keyword>